<dbReference type="Pfam" id="PF07963">
    <property type="entry name" value="N_methyl"/>
    <property type="match status" value="1"/>
</dbReference>
<dbReference type="PROSITE" id="PS00409">
    <property type="entry name" value="PROKAR_NTER_METHYL"/>
    <property type="match status" value="1"/>
</dbReference>
<dbReference type="InterPro" id="IPR032092">
    <property type="entry name" value="PilW"/>
</dbReference>
<name>A0A4Z0W2B8_9GAMM</name>
<dbReference type="AlphaFoldDB" id="A0A4Z0W2B8"/>
<keyword evidence="1" id="KW-0472">Membrane</keyword>
<accession>A0A4Z0W2B8</accession>
<dbReference type="Pfam" id="PF16074">
    <property type="entry name" value="PilW"/>
    <property type="match status" value="1"/>
</dbReference>
<evidence type="ECO:0000313" key="2">
    <source>
        <dbReference type="EMBL" id="TGG91084.1"/>
    </source>
</evidence>
<dbReference type="Proteomes" id="UP000297475">
    <property type="component" value="Unassembled WGS sequence"/>
</dbReference>
<organism evidence="2 3">
    <name type="scientific">Natronospirillum operosum</name>
    <dbReference type="NCBI Taxonomy" id="2759953"/>
    <lineage>
        <taxon>Bacteria</taxon>
        <taxon>Pseudomonadati</taxon>
        <taxon>Pseudomonadota</taxon>
        <taxon>Gammaproteobacteria</taxon>
        <taxon>Oceanospirillales</taxon>
        <taxon>Natronospirillaceae</taxon>
        <taxon>Natronospirillum</taxon>
    </lineage>
</organism>
<keyword evidence="1" id="KW-1133">Transmembrane helix</keyword>
<evidence type="ECO:0000313" key="3">
    <source>
        <dbReference type="Proteomes" id="UP000297475"/>
    </source>
</evidence>
<reference evidence="2 3" key="1">
    <citation type="submission" date="2019-04" db="EMBL/GenBank/DDBJ databases">
        <title>Natronospirillum operosus gen. nov., sp. nov., a haloalkaliphilic satellite isolated from decaying biomass of laboratory culture of cyanobacterium Geitlerinema sp. and proposal of Natronospirillaceae fam. nov. and Saccharospirillaceae fam. nov.</title>
        <authorList>
            <person name="Kevbrin V."/>
            <person name="Boltyanskaya Y."/>
            <person name="Koziaeva V."/>
            <person name="Grouzdev D.S."/>
            <person name="Park M."/>
            <person name="Cho J."/>
        </authorList>
    </citation>
    <scope>NUCLEOTIDE SEQUENCE [LARGE SCALE GENOMIC DNA]</scope>
    <source>
        <strain evidence="2 3">G-116</strain>
    </source>
</reference>
<dbReference type="EMBL" id="SRMF01000010">
    <property type="protein sequence ID" value="TGG91084.1"/>
    <property type="molecule type" value="Genomic_DNA"/>
</dbReference>
<dbReference type="GO" id="GO:0043683">
    <property type="term" value="P:type IV pilus assembly"/>
    <property type="evidence" value="ECO:0007669"/>
    <property type="project" value="InterPro"/>
</dbReference>
<keyword evidence="3" id="KW-1185">Reference proteome</keyword>
<keyword evidence="1" id="KW-0812">Transmembrane</keyword>
<dbReference type="OrthoDB" id="5296662at2"/>
<feature type="transmembrane region" description="Helical" evidence="1">
    <location>
        <begin position="35"/>
        <end position="57"/>
    </location>
</feature>
<proteinExistence type="predicted"/>
<protein>
    <submittedName>
        <fullName evidence="2">Prepilin-type N-terminal cleavage/methylation domain-containing protein</fullName>
    </submittedName>
</protein>
<dbReference type="NCBIfam" id="TIGR02532">
    <property type="entry name" value="IV_pilin_GFxxxE"/>
    <property type="match status" value="1"/>
</dbReference>
<evidence type="ECO:0000256" key="1">
    <source>
        <dbReference type="SAM" id="Phobius"/>
    </source>
</evidence>
<comment type="caution">
    <text evidence="2">The sequence shown here is derived from an EMBL/GenBank/DDBJ whole genome shotgun (WGS) entry which is preliminary data.</text>
</comment>
<sequence length="387" mass="41251">MSMNNRLPYRHFFAPGFSRGRMPANRPWRQKGLSLLEVLVAMGLGLILIAGATNLFIGSSQTFRTNESLSRMQEEARFALNRMQRDVRSAGFQGCAPAVENRVATAGNELQNLLFTELPLLGWEHAGTGPGQTSTIDDYEVGDADNWTSSAGLALPDELAGAVVNGTDVLVVAKVERSAASYTSEVEAGDPAAQPVNPGHNIGQGGVALVTDGNCTSGNLARNTNNSENALTFSSSGNTANGLSFPTNPASEIFHYQIRAYYVGLSDDQPALFSQRLDGADGTAAIELVRGVESMQVLYGEAGSNNAVVAEAYRPADEVTDWQNVVSARVALLMRSEAPASAELNTRVFNLLGTEINPSGGTPADPDGDRFMRLQAAQTLGLRNRLR</sequence>
<gene>
    <name evidence="2" type="ORF">E4656_16965</name>
</gene>
<dbReference type="InterPro" id="IPR012902">
    <property type="entry name" value="N_methyl_site"/>
</dbReference>